<dbReference type="InterPro" id="IPR028796">
    <property type="entry name" value="BBS8"/>
</dbReference>
<feature type="repeat" description="TPR" evidence="1">
    <location>
        <begin position="434"/>
        <end position="467"/>
    </location>
</feature>
<dbReference type="PANTHER" id="PTHR44177">
    <property type="entry name" value="TETRATRICOPEPTIDE REPEAT PROTEIN 8"/>
    <property type="match status" value="1"/>
</dbReference>
<dbReference type="GO" id="GO:0097730">
    <property type="term" value="C:non-motile cilium"/>
    <property type="evidence" value="ECO:0007669"/>
    <property type="project" value="TreeGrafter"/>
</dbReference>
<feature type="region of interest" description="Disordered" evidence="2">
    <location>
        <begin position="90"/>
        <end position="157"/>
    </location>
</feature>
<dbReference type="AlphaFoldDB" id="A0A7S1CCY2"/>
<dbReference type="Gene3D" id="1.25.40.10">
    <property type="entry name" value="Tetratricopeptide repeat domain"/>
    <property type="match status" value="3"/>
</dbReference>
<dbReference type="Pfam" id="PF13432">
    <property type="entry name" value="TPR_16"/>
    <property type="match status" value="2"/>
</dbReference>
<evidence type="ECO:0000256" key="1">
    <source>
        <dbReference type="PROSITE-ProRule" id="PRU00339"/>
    </source>
</evidence>
<evidence type="ECO:0000313" key="3">
    <source>
        <dbReference type="EMBL" id="CAD8915870.1"/>
    </source>
</evidence>
<dbReference type="CDD" id="cd21341">
    <property type="entry name" value="TTC8_N"/>
    <property type="match status" value="1"/>
</dbReference>
<reference evidence="3" key="1">
    <citation type="submission" date="2021-01" db="EMBL/GenBank/DDBJ databases">
        <authorList>
            <person name="Corre E."/>
            <person name="Pelletier E."/>
            <person name="Niang G."/>
            <person name="Scheremetjew M."/>
            <person name="Finn R."/>
            <person name="Kale V."/>
            <person name="Holt S."/>
            <person name="Cochrane G."/>
            <person name="Meng A."/>
            <person name="Brown T."/>
            <person name="Cohen L."/>
        </authorList>
    </citation>
    <scope>NUCLEOTIDE SEQUENCE</scope>
    <source>
        <strain evidence="3">Ms1</strain>
    </source>
</reference>
<keyword evidence="1" id="KW-0802">TPR repeat</keyword>
<organism evidence="3">
    <name type="scientific">Bicosoecida sp. CB-2014</name>
    <dbReference type="NCBI Taxonomy" id="1486930"/>
    <lineage>
        <taxon>Eukaryota</taxon>
        <taxon>Sar</taxon>
        <taxon>Stramenopiles</taxon>
        <taxon>Bigyra</taxon>
        <taxon>Opalozoa</taxon>
        <taxon>Bicosoecida</taxon>
    </lineage>
</organism>
<dbReference type="GO" id="GO:1905515">
    <property type="term" value="P:non-motile cilium assembly"/>
    <property type="evidence" value="ECO:0007669"/>
    <property type="project" value="InterPro"/>
</dbReference>
<dbReference type="SMART" id="SM00028">
    <property type="entry name" value="TPR"/>
    <property type="match status" value="7"/>
</dbReference>
<dbReference type="PROSITE" id="PS50005">
    <property type="entry name" value="TPR"/>
    <property type="match status" value="3"/>
</dbReference>
<dbReference type="EMBL" id="HBFS01013435">
    <property type="protein sequence ID" value="CAD8915870.1"/>
    <property type="molecule type" value="Transcribed_RNA"/>
</dbReference>
<name>A0A7S1CCY2_9STRA</name>
<dbReference type="GO" id="GO:0034464">
    <property type="term" value="C:BBSome"/>
    <property type="evidence" value="ECO:0007669"/>
    <property type="project" value="InterPro"/>
</dbReference>
<feature type="compositionally biased region" description="Polar residues" evidence="2">
    <location>
        <begin position="130"/>
        <end position="140"/>
    </location>
</feature>
<protein>
    <submittedName>
        <fullName evidence="3">Uncharacterized protein</fullName>
    </submittedName>
</protein>
<feature type="repeat" description="TPR" evidence="1">
    <location>
        <begin position="400"/>
        <end position="433"/>
    </location>
</feature>
<dbReference type="InterPro" id="IPR011990">
    <property type="entry name" value="TPR-like_helical_dom_sf"/>
</dbReference>
<dbReference type="PANTHER" id="PTHR44177:SF1">
    <property type="entry name" value="TETRATRICOPEPTIDE REPEAT PROTEIN 8"/>
    <property type="match status" value="1"/>
</dbReference>
<proteinExistence type="predicted"/>
<dbReference type="SUPFAM" id="SSF48452">
    <property type="entry name" value="TPR-like"/>
    <property type="match status" value="1"/>
</dbReference>
<gene>
    <name evidence="3" type="ORF">BSP0115_LOCUS9127</name>
</gene>
<feature type="repeat" description="TPR" evidence="1">
    <location>
        <begin position="364"/>
        <end position="397"/>
    </location>
</feature>
<sequence>MDARAGGGPVGGPKVSDMVDPVFRAMFLLRQRRFDDAIDIATALLEENPRDQAVWWLKCRALTAKAWVDDTEMEEEGVAEVLLDDNAMAQAPRPGTSLARPSEGRGGGPDQSVRPVTGAGRPLTGFARPGTSTRPSTGSVSVGDAFKGGRPGTSRPVTALGRQVRLGTASMTATAGGPFVNVDRLDLRKYARRSIIAKALCDYLLYVEHNPRKALELAAEATVRAEFKDWWWKARLGKCYYQLGLFRDAERQFKSALRDTDMIVSYLELCKVYVKLDQPNTAIDNYLKGAELHPGETSLLVGVARIYDMLNDAKGTDYYKKVLKYDASNVEAVACLASHHFYSDQPEVALRYYRRLLQMGVQNTELWNNIGLCCFYASQYDMTLSCFDRALALANDDNMSDVWYNVGQVAVGIGDLGLAYQAFKIAVSVDSNHAESYNNLGVLELRKGNIDQARSNFQTAQNLAGYMFEPFFNGALLAYKLGDFQDSYELVQKALGAYGAHSDSKELLKQLQQHFAML</sequence>
<accession>A0A7S1CCY2</accession>
<dbReference type="FunFam" id="1.25.40.10:FF:000169">
    <property type="entry name" value="tetratricopeptide repeat protein 8 isoform X1"/>
    <property type="match status" value="1"/>
</dbReference>
<evidence type="ECO:0000256" key="2">
    <source>
        <dbReference type="SAM" id="MobiDB-lite"/>
    </source>
</evidence>
<dbReference type="InterPro" id="IPR019734">
    <property type="entry name" value="TPR_rpt"/>
</dbReference>
<dbReference type="GO" id="GO:0036064">
    <property type="term" value="C:ciliary basal body"/>
    <property type="evidence" value="ECO:0007669"/>
    <property type="project" value="TreeGrafter"/>
</dbReference>